<dbReference type="Proteomes" id="UP001165082">
    <property type="component" value="Unassembled WGS sequence"/>
</dbReference>
<comment type="caution">
    <text evidence="1">The sequence shown here is derived from an EMBL/GenBank/DDBJ whole genome shotgun (WGS) entry which is preliminary data.</text>
</comment>
<keyword evidence="2" id="KW-1185">Reference proteome</keyword>
<sequence length="147" mass="16219">MNVGSVVTFSPTIQRDGKSKALDVNITPDLQTVFTLNTLPGRILQDRRHRNSLLVSVLTSPLFDSPLETSPTVLPYSSPHPIPLILPPSTPPPPNNSIVLFKPNFSIVTGQLTATIEEVVIDAAEHEREIMEKEAAEIGEEKEWWGK</sequence>
<dbReference type="EMBL" id="BRXZ01007291">
    <property type="protein sequence ID" value="GMI26588.1"/>
    <property type="molecule type" value="Genomic_DNA"/>
</dbReference>
<proteinExistence type="predicted"/>
<evidence type="ECO:0000313" key="2">
    <source>
        <dbReference type="Proteomes" id="UP001165082"/>
    </source>
</evidence>
<reference evidence="1" key="1">
    <citation type="submission" date="2022-07" db="EMBL/GenBank/DDBJ databases">
        <title>Genome analysis of Parmales, a sister group of diatoms, reveals the evolutionary specialization of diatoms from phago-mixotrophs to photoautotrophs.</title>
        <authorList>
            <person name="Ban H."/>
            <person name="Sato S."/>
            <person name="Yoshikawa S."/>
            <person name="Kazumasa Y."/>
            <person name="Nakamura Y."/>
            <person name="Ichinomiya M."/>
            <person name="Saitoh K."/>
            <person name="Sato N."/>
            <person name="Blanc-Mathieu R."/>
            <person name="Endo H."/>
            <person name="Kuwata A."/>
            <person name="Ogata H."/>
        </authorList>
    </citation>
    <scope>NUCLEOTIDE SEQUENCE</scope>
</reference>
<feature type="non-terminal residue" evidence="1">
    <location>
        <position position="147"/>
    </location>
</feature>
<accession>A0A9W7FXY8</accession>
<protein>
    <submittedName>
        <fullName evidence="1">Uncharacterized protein</fullName>
    </submittedName>
</protein>
<name>A0A9W7FXY8_9STRA</name>
<evidence type="ECO:0000313" key="1">
    <source>
        <dbReference type="EMBL" id="GMI26588.1"/>
    </source>
</evidence>
<gene>
    <name evidence="1" type="ORF">TrRE_jg11378</name>
</gene>
<organism evidence="1 2">
    <name type="scientific">Triparma retinervis</name>
    <dbReference type="NCBI Taxonomy" id="2557542"/>
    <lineage>
        <taxon>Eukaryota</taxon>
        <taxon>Sar</taxon>
        <taxon>Stramenopiles</taxon>
        <taxon>Ochrophyta</taxon>
        <taxon>Bolidophyceae</taxon>
        <taxon>Parmales</taxon>
        <taxon>Triparmaceae</taxon>
        <taxon>Triparma</taxon>
    </lineage>
</organism>
<dbReference type="AlphaFoldDB" id="A0A9W7FXY8"/>